<name>A0A455SDC9_9CHLR</name>
<reference evidence="5" key="1">
    <citation type="submission" date="2018-12" db="EMBL/GenBank/DDBJ databases">
        <title>Novel natural products biosynthetic potential of the class Ktedonobacteria.</title>
        <authorList>
            <person name="Zheng Y."/>
            <person name="Saitou A."/>
            <person name="Wang C.M."/>
            <person name="Toyoda A."/>
            <person name="Minakuchi Y."/>
            <person name="Sekiguchi Y."/>
            <person name="Ueda K."/>
            <person name="Takano H."/>
            <person name="Sakai Y."/>
            <person name="Yokota A."/>
            <person name="Yabe S."/>
        </authorList>
    </citation>
    <scope>NUCLEOTIDE SEQUENCE</scope>
    <source>
        <strain evidence="5">COM3</strain>
    </source>
</reference>
<dbReference type="GO" id="GO:0004340">
    <property type="term" value="F:glucokinase activity"/>
    <property type="evidence" value="ECO:0007669"/>
    <property type="project" value="UniProtKB-UniRule"/>
</dbReference>
<comment type="catalytic activity">
    <reaction evidence="3">
        <text>D-glucose + ATP = D-glucose 6-phosphate + ADP + H(+)</text>
        <dbReference type="Rhea" id="RHEA:17825"/>
        <dbReference type="ChEBI" id="CHEBI:4167"/>
        <dbReference type="ChEBI" id="CHEBI:15378"/>
        <dbReference type="ChEBI" id="CHEBI:30616"/>
        <dbReference type="ChEBI" id="CHEBI:61548"/>
        <dbReference type="ChEBI" id="CHEBI:456216"/>
        <dbReference type="EC" id="2.7.1.2"/>
    </reaction>
</comment>
<evidence type="ECO:0000256" key="2">
    <source>
        <dbReference type="ARBA" id="ARBA00022777"/>
    </source>
</evidence>
<dbReference type="AlphaFoldDB" id="A0A455SDC9"/>
<gene>
    <name evidence="3 5" type="primary">glk</name>
    <name evidence="5" type="ORF">KTC_05170</name>
</gene>
<dbReference type="EC" id="2.7.1.2" evidence="3"/>
<sequence length="328" mass="35276">MLLAGDIGGTKANLAIFASPDTLRTPVAQMKLRCNQYSSMAELVRDFLKQVGGDYTFTAACFGVAGPVLHNKANITNLPWSIDADELEKELQIPHVFLLNDLEAIAAGVPLLHQDELYCLNEGTPVEHGTLGVVAPGTGLGEAFLTYEDGGYRSHATEGGHASFAPITPEQLELLRFLMQKLPHVSFEMVCSGIGLPNIYDYLKSTGRYEEPSWLTEALASAKDRTPVIVQAAQADKAVQLCVETVRMFVSILGAEAGNMALKVLATGGIYIGGGVPCHILPFMKESTFMEAFKHKGRFSGLLAQIPVQVILTSEVGLIGAAHFGFTH</sequence>
<dbReference type="GO" id="GO:0005536">
    <property type="term" value="F:D-glucose binding"/>
    <property type="evidence" value="ECO:0007669"/>
    <property type="project" value="InterPro"/>
</dbReference>
<protein>
    <recommendedName>
        <fullName evidence="3">Glucokinase</fullName>
        <ecNumber evidence="3">2.7.1.2</ecNumber>
    </recommendedName>
    <alternativeName>
        <fullName evidence="3">Glucose kinase</fullName>
    </alternativeName>
</protein>
<comment type="subcellular location">
    <subcellularLocation>
        <location evidence="3">Cytoplasm</location>
    </subcellularLocation>
</comment>
<dbReference type="SUPFAM" id="SSF53067">
    <property type="entry name" value="Actin-like ATPase domain"/>
    <property type="match status" value="1"/>
</dbReference>
<keyword evidence="3" id="KW-0547">Nucleotide-binding</keyword>
<accession>A0A455SDC9</accession>
<dbReference type="InterPro" id="IPR003836">
    <property type="entry name" value="Glucokinase"/>
</dbReference>
<keyword evidence="3" id="KW-0067">ATP-binding</keyword>
<dbReference type="Gene3D" id="3.30.420.40">
    <property type="match status" value="1"/>
</dbReference>
<dbReference type="NCBIfam" id="TIGR00749">
    <property type="entry name" value="glk"/>
    <property type="match status" value="1"/>
</dbReference>
<dbReference type="PANTHER" id="PTHR47363:SF1">
    <property type="entry name" value="GLUCOKINASE"/>
    <property type="match status" value="1"/>
</dbReference>
<dbReference type="HAMAP" id="MF_00524">
    <property type="entry name" value="Glucokinase"/>
    <property type="match status" value="1"/>
</dbReference>
<keyword evidence="3" id="KW-0963">Cytoplasm</keyword>
<dbReference type="GO" id="GO:0005524">
    <property type="term" value="F:ATP binding"/>
    <property type="evidence" value="ECO:0007669"/>
    <property type="project" value="UniProtKB-UniRule"/>
</dbReference>
<dbReference type="InterPro" id="IPR043129">
    <property type="entry name" value="ATPase_NBD"/>
</dbReference>
<dbReference type="CDD" id="cd24008">
    <property type="entry name" value="ASKHA_NBD_GLK"/>
    <property type="match status" value="1"/>
</dbReference>
<dbReference type="EMBL" id="AP019376">
    <property type="protein sequence ID" value="BBH85766.1"/>
    <property type="molecule type" value="Genomic_DNA"/>
</dbReference>
<dbReference type="PANTHER" id="PTHR47363">
    <property type="entry name" value="GLUCOKINASE"/>
    <property type="match status" value="1"/>
</dbReference>
<comment type="similarity">
    <text evidence="3 4">Belongs to the bacterial glucokinase family.</text>
</comment>
<dbReference type="Pfam" id="PF02685">
    <property type="entry name" value="Glucokinase"/>
    <property type="match status" value="1"/>
</dbReference>
<proteinExistence type="inferred from homology"/>
<organism evidence="5">
    <name type="scientific">Thermosporothrix sp. COM3</name>
    <dbReference type="NCBI Taxonomy" id="2490863"/>
    <lineage>
        <taxon>Bacteria</taxon>
        <taxon>Bacillati</taxon>
        <taxon>Chloroflexota</taxon>
        <taxon>Ktedonobacteria</taxon>
        <taxon>Ktedonobacterales</taxon>
        <taxon>Thermosporotrichaceae</taxon>
        <taxon>Thermosporothrix</taxon>
    </lineage>
</organism>
<evidence type="ECO:0000256" key="3">
    <source>
        <dbReference type="HAMAP-Rule" id="MF_00524"/>
    </source>
</evidence>
<evidence type="ECO:0000256" key="1">
    <source>
        <dbReference type="ARBA" id="ARBA00022679"/>
    </source>
</evidence>
<keyword evidence="1 3" id="KW-0808">Transferase</keyword>
<dbReference type="GO" id="GO:0005737">
    <property type="term" value="C:cytoplasm"/>
    <property type="evidence" value="ECO:0007669"/>
    <property type="project" value="UniProtKB-SubCell"/>
</dbReference>
<evidence type="ECO:0000313" key="5">
    <source>
        <dbReference type="EMBL" id="BBH85766.1"/>
    </source>
</evidence>
<feature type="binding site" evidence="3">
    <location>
        <begin position="5"/>
        <end position="10"/>
    </location>
    <ligand>
        <name>ATP</name>
        <dbReference type="ChEBI" id="CHEBI:30616"/>
    </ligand>
</feature>
<keyword evidence="3" id="KW-0324">Glycolysis</keyword>
<evidence type="ECO:0000256" key="4">
    <source>
        <dbReference type="RuleBase" id="RU004046"/>
    </source>
</evidence>
<dbReference type="GO" id="GO:0006096">
    <property type="term" value="P:glycolytic process"/>
    <property type="evidence" value="ECO:0007669"/>
    <property type="project" value="UniProtKB-UniRule"/>
</dbReference>
<keyword evidence="2 3" id="KW-0418">Kinase</keyword>
<dbReference type="Gene3D" id="3.40.367.20">
    <property type="match status" value="1"/>
</dbReference>